<sequence>MKNYFLIICDYHKVNLKLYIILILAIYSIYFFNLKTPISYILGDCWYWSKGLTRASVAIFKGDFSLAFKENPLIYVIMVFLIYYIFVEPIRYKKFKN</sequence>
<feature type="transmembrane region" description="Helical" evidence="1">
    <location>
        <begin position="16"/>
        <end position="34"/>
    </location>
</feature>
<dbReference type="RefSeq" id="WP_179939725.1">
    <property type="nucleotide sequence ID" value="NZ_JACBYF010000001.1"/>
</dbReference>
<dbReference type="EMBL" id="JACBYF010000001">
    <property type="protein sequence ID" value="NYS46658.1"/>
    <property type="molecule type" value="Genomic_DNA"/>
</dbReference>
<evidence type="ECO:0000256" key="1">
    <source>
        <dbReference type="SAM" id="Phobius"/>
    </source>
</evidence>
<dbReference type="Proteomes" id="UP000531840">
    <property type="component" value="Unassembled WGS sequence"/>
</dbReference>
<dbReference type="Pfam" id="PF10825">
    <property type="entry name" value="DUF2752"/>
    <property type="match status" value="1"/>
</dbReference>
<feature type="transmembrane region" description="Helical" evidence="1">
    <location>
        <begin position="73"/>
        <end position="92"/>
    </location>
</feature>
<keyword evidence="1" id="KW-0812">Transmembrane</keyword>
<keyword evidence="1" id="KW-1133">Transmembrane helix</keyword>
<evidence type="ECO:0000313" key="2">
    <source>
        <dbReference type="EMBL" id="NYS46658.1"/>
    </source>
</evidence>
<dbReference type="InterPro" id="IPR021215">
    <property type="entry name" value="DUF2752"/>
</dbReference>
<accession>A0ABX2SX05</accession>
<keyword evidence="3" id="KW-1185">Reference proteome</keyword>
<name>A0ABX2SX05_9BACL</name>
<comment type="caution">
    <text evidence="2">The sequence shown here is derived from an EMBL/GenBank/DDBJ whole genome shotgun (WGS) entry which is preliminary data.</text>
</comment>
<proteinExistence type="predicted"/>
<keyword evidence="1" id="KW-0472">Membrane</keyword>
<reference evidence="2 3" key="1">
    <citation type="submission" date="2020-07" db="EMBL/GenBank/DDBJ databases">
        <title>MOT database genomes.</title>
        <authorList>
            <person name="Joseph S."/>
            <person name="Aduse-Opoku J."/>
            <person name="Hashim A."/>
            <person name="Wade W."/>
            <person name="Curtis M."/>
        </authorList>
    </citation>
    <scope>NUCLEOTIDE SEQUENCE [LARGE SCALE GENOMIC DNA]</scope>
    <source>
        <strain evidence="2 3">CIP 106318</strain>
    </source>
</reference>
<evidence type="ECO:0000313" key="3">
    <source>
        <dbReference type="Proteomes" id="UP000531840"/>
    </source>
</evidence>
<protein>
    <submittedName>
        <fullName evidence="2">DUF2752 domain-containing protein</fullName>
    </submittedName>
</protein>
<gene>
    <name evidence="2" type="ORF">HZY85_00415</name>
</gene>
<organism evidence="2 3">
    <name type="scientific">Gemelliphila palaticanis</name>
    <dbReference type="NCBI Taxonomy" id="81950"/>
    <lineage>
        <taxon>Bacteria</taxon>
        <taxon>Bacillati</taxon>
        <taxon>Bacillota</taxon>
        <taxon>Bacilli</taxon>
        <taxon>Bacillales</taxon>
        <taxon>Gemellaceae</taxon>
        <taxon>Gemelliphila</taxon>
    </lineage>
</organism>